<accession>U5QE96</accession>
<dbReference type="PANTHER" id="PTHR35528">
    <property type="entry name" value="BLL1675 PROTEIN"/>
    <property type="match status" value="1"/>
</dbReference>
<dbReference type="Proteomes" id="UP000017396">
    <property type="component" value="Chromosome"/>
</dbReference>
<evidence type="ECO:0000313" key="1">
    <source>
        <dbReference type="EMBL" id="AGY57282.1"/>
    </source>
</evidence>
<organism evidence="1 2">
    <name type="scientific">Gloeobacter kilaueensis (strain ATCC BAA-2537 / CCAP 1431/1 / ULC 316 / JS1)</name>
    <dbReference type="NCBI Taxonomy" id="1183438"/>
    <lineage>
        <taxon>Bacteria</taxon>
        <taxon>Bacillati</taxon>
        <taxon>Cyanobacteriota</taxon>
        <taxon>Cyanophyceae</taxon>
        <taxon>Gloeobacterales</taxon>
        <taxon>Gloeobacteraceae</taxon>
        <taxon>Gloeobacter</taxon>
    </lineage>
</organism>
<protein>
    <submittedName>
        <fullName evidence="1">Transposase</fullName>
    </submittedName>
</protein>
<evidence type="ECO:0000313" key="2">
    <source>
        <dbReference type="Proteomes" id="UP000017396"/>
    </source>
</evidence>
<proteinExistence type="predicted"/>
<sequence>MSKADSLYYRHRFPPEIISHCVWSYFRFNLGYRDVEEMMAMRCITLTCETVRA</sequence>
<reference evidence="1 2" key="1">
    <citation type="journal article" date="2013" name="PLoS ONE">
        <title>Cultivation and Complete Genome Sequencing of Gloeobacter kilaueensis sp. nov., from a Lava Cave in Kilauea Caldera, Hawai'i.</title>
        <authorList>
            <person name="Saw J.H."/>
            <person name="Schatz M."/>
            <person name="Brown M.V."/>
            <person name="Kunkel D.D."/>
            <person name="Foster J.S."/>
            <person name="Shick H."/>
            <person name="Christensen S."/>
            <person name="Hou S."/>
            <person name="Wan X."/>
            <person name="Donachie S.P."/>
        </authorList>
    </citation>
    <scope>NUCLEOTIDE SEQUENCE [LARGE SCALE GENOMIC DNA]</scope>
    <source>
        <strain evidence="2">JS</strain>
    </source>
</reference>
<name>U5QE96_GLOK1</name>
<dbReference type="InterPro" id="IPR052183">
    <property type="entry name" value="IS_Transposase"/>
</dbReference>
<dbReference type="STRING" id="1183438.GKIL_1036"/>
<dbReference type="EMBL" id="CP003587">
    <property type="protein sequence ID" value="AGY57282.1"/>
    <property type="molecule type" value="Genomic_DNA"/>
</dbReference>
<dbReference type="eggNOG" id="COG3316">
    <property type="taxonomic scope" value="Bacteria"/>
</dbReference>
<dbReference type="AlphaFoldDB" id="U5QE96"/>
<gene>
    <name evidence="1" type="ORF">GKIL_1036</name>
</gene>
<keyword evidence="2" id="KW-1185">Reference proteome</keyword>
<dbReference type="HOGENOM" id="CLU_067322_4_1_3"/>
<dbReference type="PANTHER" id="PTHR35528:SF3">
    <property type="entry name" value="BLL1675 PROTEIN"/>
    <property type="match status" value="1"/>
</dbReference>
<dbReference type="KEGG" id="glj:GKIL_1036"/>